<comment type="caution">
    <text evidence="2">The sequence shown here is derived from an EMBL/GenBank/DDBJ whole genome shotgun (WGS) entry which is preliminary data.</text>
</comment>
<accession>A0ABD3B944</accession>
<keyword evidence="3" id="KW-1185">Reference proteome</keyword>
<feature type="region of interest" description="Disordered" evidence="1">
    <location>
        <begin position="1"/>
        <end position="51"/>
    </location>
</feature>
<evidence type="ECO:0000256" key="1">
    <source>
        <dbReference type="SAM" id="MobiDB-lite"/>
    </source>
</evidence>
<organism evidence="2 3">
    <name type="scientific">Castilleja foliolosa</name>
    <dbReference type="NCBI Taxonomy" id="1961234"/>
    <lineage>
        <taxon>Eukaryota</taxon>
        <taxon>Viridiplantae</taxon>
        <taxon>Streptophyta</taxon>
        <taxon>Embryophyta</taxon>
        <taxon>Tracheophyta</taxon>
        <taxon>Spermatophyta</taxon>
        <taxon>Magnoliopsida</taxon>
        <taxon>eudicotyledons</taxon>
        <taxon>Gunneridae</taxon>
        <taxon>Pentapetalae</taxon>
        <taxon>asterids</taxon>
        <taxon>lamiids</taxon>
        <taxon>Lamiales</taxon>
        <taxon>Orobanchaceae</taxon>
        <taxon>Pedicularideae</taxon>
        <taxon>Castillejinae</taxon>
        <taxon>Castilleja</taxon>
    </lineage>
</organism>
<dbReference type="AlphaFoldDB" id="A0ABD3B944"/>
<dbReference type="Proteomes" id="UP001632038">
    <property type="component" value="Unassembled WGS sequence"/>
</dbReference>
<evidence type="ECO:0000313" key="3">
    <source>
        <dbReference type="Proteomes" id="UP001632038"/>
    </source>
</evidence>
<evidence type="ECO:0000313" key="2">
    <source>
        <dbReference type="EMBL" id="KAL3613873.1"/>
    </source>
</evidence>
<name>A0ABD3B944_9LAMI</name>
<gene>
    <name evidence="2" type="ORF">CASFOL_041947</name>
</gene>
<sequence length="156" mass="17018">MSFQSPMKEKASNLKSEMDDDKAFGSVLDGEGIGPLSLTKPDSEELGSDVDEELPVFDFGEDIPYDCLPLVTFGGPGDGPCWICNGATHGRALCAFQYHCPLDLKVGEDYKVICLCGSDVVNEKCVMGCTRPYGQVMEKVPYILECMWENGQITST</sequence>
<dbReference type="EMBL" id="JAVIJP010000107">
    <property type="protein sequence ID" value="KAL3613873.1"/>
    <property type="molecule type" value="Genomic_DNA"/>
</dbReference>
<reference evidence="3" key="1">
    <citation type="journal article" date="2024" name="IScience">
        <title>Strigolactones Initiate the Formation of Haustorium-like Structures in Castilleja.</title>
        <authorList>
            <person name="Buerger M."/>
            <person name="Peterson D."/>
            <person name="Chory J."/>
        </authorList>
    </citation>
    <scope>NUCLEOTIDE SEQUENCE [LARGE SCALE GENOMIC DNA]</scope>
</reference>
<protein>
    <submittedName>
        <fullName evidence="2">Uncharacterized protein</fullName>
    </submittedName>
</protein>
<proteinExistence type="predicted"/>